<name>A0A317SBP2_9PEZI</name>
<dbReference type="EMBL" id="PYWC01000130">
    <property type="protein sequence ID" value="PWW71882.1"/>
    <property type="molecule type" value="Genomic_DNA"/>
</dbReference>
<comment type="caution">
    <text evidence="1">The sequence shown here is derived from an EMBL/GenBank/DDBJ whole genome shotgun (WGS) entry which is preliminary data.</text>
</comment>
<keyword evidence="2" id="KW-1185">Reference proteome</keyword>
<gene>
    <name evidence="1" type="ORF">C7212DRAFT_337458</name>
</gene>
<reference evidence="1 2" key="1">
    <citation type="submission" date="2018-03" db="EMBL/GenBank/DDBJ databases">
        <title>Genomes of Pezizomycetes fungi and the evolution of truffles.</title>
        <authorList>
            <person name="Murat C."/>
            <person name="Payen T."/>
            <person name="Noel B."/>
            <person name="Kuo A."/>
            <person name="Martin F.M."/>
        </authorList>
    </citation>
    <scope>NUCLEOTIDE SEQUENCE [LARGE SCALE GENOMIC DNA]</scope>
    <source>
        <strain evidence="1">091103-1</strain>
    </source>
</reference>
<organism evidence="1 2">
    <name type="scientific">Tuber magnatum</name>
    <name type="common">white Piedmont truffle</name>
    <dbReference type="NCBI Taxonomy" id="42249"/>
    <lineage>
        <taxon>Eukaryota</taxon>
        <taxon>Fungi</taxon>
        <taxon>Dikarya</taxon>
        <taxon>Ascomycota</taxon>
        <taxon>Pezizomycotina</taxon>
        <taxon>Pezizomycetes</taxon>
        <taxon>Pezizales</taxon>
        <taxon>Tuberaceae</taxon>
        <taxon>Tuber</taxon>
    </lineage>
</organism>
<evidence type="ECO:0000313" key="2">
    <source>
        <dbReference type="Proteomes" id="UP000246991"/>
    </source>
</evidence>
<sequence length="96" mass="10785">MKTPGDDVDPEGFAHVWEGLPHPSNNIEGYPFRIHWSSSDKTLKLVIHSKLHDFLLHHGFFSIVTRVDMQGWISHVCAGTVDINPAPALLLDTLYP</sequence>
<evidence type="ECO:0000313" key="1">
    <source>
        <dbReference type="EMBL" id="PWW71882.1"/>
    </source>
</evidence>
<dbReference type="AlphaFoldDB" id="A0A317SBP2"/>
<feature type="non-terminal residue" evidence="1">
    <location>
        <position position="96"/>
    </location>
</feature>
<dbReference type="Proteomes" id="UP000246991">
    <property type="component" value="Unassembled WGS sequence"/>
</dbReference>
<accession>A0A317SBP2</accession>
<protein>
    <submittedName>
        <fullName evidence="1">Uncharacterized protein</fullName>
    </submittedName>
</protein>
<proteinExistence type="predicted"/>